<keyword evidence="2" id="KW-0808">Transferase</keyword>
<keyword evidence="2" id="KW-0489">Methyltransferase</keyword>
<accession>E2S8L2</accession>
<dbReference type="SUPFAM" id="SSF53335">
    <property type="entry name" value="S-adenosyl-L-methionine-dependent methyltransferases"/>
    <property type="match status" value="1"/>
</dbReference>
<dbReference type="AlphaFoldDB" id="E2S8L2"/>
<dbReference type="GO" id="GO:0008168">
    <property type="term" value="F:methyltransferase activity"/>
    <property type="evidence" value="ECO:0007669"/>
    <property type="project" value="UniProtKB-KW"/>
</dbReference>
<dbReference type="Gene3D" id="3.40.50.150">
    <property type="entry name" value="Vaccinia Virus protein VP39"/>
    <property type="match status" value="1"/>
</dbReference>
<dbReference type="RefSeq" id="WP_007079249.1">
    <property type="nucleotide sequence ID" value="NZ_CM001024.1"/>
</dbReference>
<dbReference type="GO" id="GO:0032259">
    <property type="term" value="P:methylation"/>
    <property type="evidence" value="ECO:0007669"/>
    <property type="project" value="UniProtKB-KW"/>
</dbReference>
<sequence>MSEISARLASVVDALPLVPGMRVVEFGCGPGAAAREVARRLGDGHVLGVDRLSRAIEWAVGGAGVDGATLEFRTGSVETFTLLEGEPPYDLAFAVRVGVLDGRHPDGFAAAVTSIIGALGPGGRLFVDGDEISLGRR</sequence>
<name>E2S8L2_9ACTN</name>
<dbReference type="STRING" id="585531.HMPREF0063_10369"/>
<dbReference type="CDD" id="cd02440">
    <property type="entry name" value="AdoMet_MTases"/>
    <property type="match status" value="1"/>
</dbReference>
<protein>
    <submittedName>
        <fullName evidence="2">Methyltransferase domain protein</fullName>
    </submittedName>
</protein>
<dbReference type="Proteomes" id="UP000003111">
    <property type="component" value="Unassembled WGS sequence"/>
</dbReference>
<evidence type="ECO:0000313" key="3">
    <source>
        <dbReference type="Proteomes" id="UP000003111"/>
    </source>
</evidence>
<dbReference type="HOGENOM" id="CLU_081534_4_1_11"/>
<reference evidence="2" key="1">
    <citation type="submission" date="2010-08" db="EMBL/GenBank/DDBJ databases">
        <authorList>
            <person name="Muzny D."/>
            <person name="Qin X."/>
            <person name="Buhay C."/>
            <person name="Dugan-Rocha S."/>
            <person name="Ding Y."/>
            <person name="Chen G."/>
            <person name="Hawes A."/>
            <person name="Holder M."/>
            <person name="Jhangiani S."/>
            <person name="Johnson A."/>
            <person name="Khan Z."/>
            <person name="Li Z."/>
            <person name="Liu W."/>
            <person name="Liu X."/>
            <person name="Perez L."/>
            <person name="Shen H."/>
            <person name="Wang Q."/>
            <person name="Watt J."/>
            <person name="Xi L."/>
            <person name="Xin Y."/>
            <person name="Zhou J."/>
            <person name="Deng J."/>
            <person name="Jiang H."/>
            <person name="Liu Y."/>
            <person name="Qu J."/>
            <person name="Song X.-Z."/>
            <person name="Zhang L."/>
            <person name="Villasana D."/>
            <person name="Johnson A."/>
            <person name="Liu J."/>
            <person name="Liyanage D."/>
            <person name="Lorensuhewa L."/>
            <person name="Robinson T."/>
            <person name="Song A."/>
            <person name="Song B.-B."/>
            <person name="Dinh H."/>
            <person name="Thornton R."/>
            <person name="Coyle M."/>
            <person name="Francisco L."/>
            <person name="Jackson L."/>
            <person name="Javaid M."/>
            <person name="Korchina V."/>
            <person name="Kovar C."/>
            <person name="Mata R."/>
            <person name="Mathew T."/>
            <person name="Ngo R."/>
            <person name="Nguyen L."/>
            <person name="Nguyen N."/>
            <person name="Okwuonu G."/>
            <person name="Ongeri F."/>
            <person name="Pham C."/>
            <person name="Simmons D."/>
            <person name="Wilczek-Boney K."/>
            <person name="Hale W."/>
            <person name="Jakkamsetti A."/>
            <person name="Pham P."/>
            <person name="Ruth R."/>
            <person name="San Lucas F."/>
            <person name="Warren J."/>
            <person name="Zhang J."/>
            <person name="Zhao Z."/>
            <person name="Zhou C."/>
            <person name="Zhu D."/>
            <person name="Lee S."/>
            <person name="Bess C."/>
            <person name="Blankenburg K."/>
            <person name="Forbes L."/>
            <person name="Fu Q."/>
            <person name="Gubbala S."/>
            <person name="Hirani K."/>
            <person name="Jayaseelan J.C."/>
            <person name="Lara F."/>
            <person name="Munidasa M."/>
            <person name="Palculict T."/>
            <person name="Patil S."/>
            <person name="Pu L.-L."/>
            <person name="Saada N."/>
            <person name="Tang L."/>
            <person name="Weissenberger G."/>
            <person name="Zhu Y."/>
            <person name="Hemphill L."/>
            <person name="Shang Y."/>
            <person name="Youmans B."/>
            <person name="Ayvaz T."/>
            <person name="Ross M."/>
            <person name="Santibanez J."/>
            <person name="Aqrawi P."/>
            <person name="Gross S."/>
            <person name="Joshi V."/>
            <person name="Fowler G."/>
            <person name="Nazareth L."/>
            <person name="Reid J."/>
            <person name="Worley K."/>
            <person name="Petrosino J."/>
            <person name="Highlander S."/>
            <person name="Gibbs R."/>
        </authorList>
    </citation>
    <scope>NUCLEOTIDE SEQUENCE [LARGE SCALE GENOMIC DNA]</scope>
    <source>
        <strain evidence="2">DSM 15272</strain>
    </source>
</reference>
<comment type="caution">
    <text evidence="2">The sequence shown here is derived from an EMBL/GenBank/DDBJ whole genome shotgun (WGS) entry which is preliminary data.</text>
</comment>
<dbReference type="Pfam" id="PF13649">
    <property type="entry name" value="Methyltransf_25"/>
    <property type="match status" value="1"/>
</dbReference>
<gene>
    <name evidence="2" type="ORF">HMPREF0063_10369</name>
</gene>
<organism evidence="2 3">
    <name type="scientific">Aeromicrobium marinum DSM 15272</name>
    <dbReference type="NCBI Taxonomy" id="585531"/>
    <lineage>
        <taxon>Bacteria</taxon>
        <taxon>Bacillati</taxon>
        <taxon>Actinomycetota</taxon>
        <taxon>Actinomycetes</taxon>
        <taxon>Propionibacteriales</taxon>
        <taxon>Nocardioidaceae</taxon>
        <taxon>Aeromicrobium</taxon>
    </lineage>
</organism>
<proteinExistence type="predicted"/>
<feature type="domain" description="Methyltransferase" evidence="1">
    <location>
        <begin position="23"/>
        <end position="123"/>
    </location>
</feature>
<evidence type="ECO:0000313" key="2">
    <source>
        <dbReference type="EMBL" id="EFQ84517.1"/>
    </source>
</evidence>
<dbReference type="eggNOG" id="COG2226">
    <property type="taxonomic scope" value="Bacteria"/>
</dbReference>
<dbReference type="OrthoDB" id="4571118at2"/>
<dbReference type="InterPro" id="IPR029063">
    <property type="entry name" value="SAM-dependent_MTases_sf"/>
</dbReference>
<dbReference type="EMBL" id="ACLF03000002">
    <property type="protein sequence ID" value="EFQ84517.1"/>
    <property type="molecule type" value="Genomic_DNA"/>
</dbReference>
<keyword evidence="3" id="KW-1185">Reference proteome</keyword>
<dbReference type="InterPro" id="IPR041698">
    <property type="entry name" value="Methyltransf_25"/>
</dbReference>
<evidence type="ECO:0000259" key="1">
    <source>
        <dbReference type="Pfam" id="PF13649"/>
    </source>
</evidence>